<organism evidence="1">
    <name type="scientific">viral metagenome</name>
    <dbReference type="NCBI Taxonomy" id="1070528"/>
    <lineage>
        <taxon>unclassified sequences</taxon>
        <taxon>metagenomes</taxon>
        <taxon>organismal metagenomes</taxon>
    </lineage>
</organism>
<dbReference type="EMBL" id="MN739104">
    <property type="protein sequence ID" value="QHS89071.1"/>
    <property type="molecule type" value="Genomic_DNA"/>
</dbReference>
<accession>A0A6C0BBH3</accession>
<proteinExistence type="predicted"/>
<sequence length="160" mass="18121">MVKVREVYYYNYNPSKYNYMPLAPKSSKSDATLSETYNETVLDLYTNDKKHAGYLALCGQFRNDPLNNGSNNLLALETVAIYITKDKSLDKDKILGSLCYNITYIQDSLADSISYASYNSTSLATSTSGRYDGKMVKVKDEVINEKAGKYKLTLEYKLDF</sequence>
<evidence type="ECO:0000313" key="1">
    <source>
        <dbReference type="EMBL" id="QHS89071.1"/>
    </source>
</evidence>
<protein>
    <submittedName>
        <fullName evidence="1">Uncharacterized protein</fullName>
    </submittedName>
</protein>
<name>A0A6C0BBH3_9ZZZZ</name>
<reference evidence="1" key="1">
    <citation type="journal article" date="2020" name="Nature">
        <title>Giant virus diversity and host interactions through global metagenomics.</title>
        <authorList>
            <person name="Schulz F."/>
            <person name="Roux S."/>
            <person name="Paez-Espino D."/>
            <person name="Jungbluth S."/>
            <person name="Walsh D.A."/>
            <person name="Denef V.J."/>
            <person name="McMahon K.D."/>
            <person name="Konstantinidis K.T."/>
            <person name="Eloe-Fadrosh E.A."/>
            <person name="Kyrpides N.C."/>
            <person name="Woyke T."/>
        </authorList>
    </citation>
    <scope>NUCLEOTIDE SEQUENCE</scope>
    <source>
        <strain evidence="1">GVMAG-M-3300010158-59</strain>
    </source>
</reference>
<dbReference type="AlphaFoldDB" id="A0A6C0BBH3"/>